<evidence type="ECO:0000313" key="1">
    <source>
        <dbReference type="EMBL" id="JAH56565.1"/>
    </source>
</evidence>
<accession>A0A0E9TUH9</accession>
<name>A0A0E9TUH9_ANGAN</name>
<protein>
    <submittedName>
        <fullName evidence="1">Uncharacterized protein</fullName>
    </submittedName>
</protein>
<dbReference type="EMBL" id="GBXM01044603">
    <property type="protein sequence ID" value="JAH63974.1"/>
    <property type="molecule type" value="Transcribed_RNA"/>
</dbReference>
<dbReference type="AlphaFoldDB" id="A0A0E9TUH9"/>
<proteinExistence type="predicted"/>
<organism evidence="1">
    <name type="scientific">Anguilla anguilla</name>
    <name type="common">European freshwater eel</name>
    <name type="synonym">Muraena anguilla</name>
    <dbReference type="NCBI Taxonomy" id="7936"/>
    <lineage>
        <taxon>Eukaryota</taxon>
        <taxon>Metazoa</taxon>
        <taxon>Chordata</taxon>
        <taxon>Craniata</taxon>
        <taxon>Vertebrata</taxon>
        <taxon>Euteleostomi</taxon>
        <taxon>Actinopterygii</taxon>
        <taxon>Neopterygii</taxon>
        <taxon>Teleostei</taxon>
        <taxon>Anguilliformes</taxon>
        <taxon>Anguillidae</taxon>
        <taxon>Anguilla</taxon>
    </lineage>
</organism>
<dbReference type="EMBL" id="GBXM01052012">
    <property type="protein sequence ID" value="JAH56565.1"/>
    <property type="molecule type" value="Transcribed_RNA"/>
</dbReference>
<sequence>MYFFACLKSSSLSWYDCHRFF</sequence>
<reference evidence="1" key="1">
    <citation type="submission" date="2014-11" db="EMBL/GenBank/DDBJ databases">
        <authorList>
            <person name="Amaro Gonzalez C."/>
        </authorList>
    </citation>
    <scope>NUCLEOTIDE SEQUENCE</scope>
</reference>
<reference evidence="1" key="2">
    <citation type="journal article" date="2015" name="Fish Shellfish Immunol.">
        <title>Early steps in the European eel (Anguilla anguilla)-Vibrio vulnificus interaction in the gills: Role of the RtxA13 toxin.</title>
        <authorList>
            <person name="Callol A."/>
            <person name="Pajuelo D."/>
            <person name="Ebbesson L."/>
            <person name="Teles M."/>
            <person name="MacKenzie S."/>
            <person name="Amaro C."/>
        </authorList>
    </citation>
    <scope>NUCLEOTIDE SEQUENCE</scope>
</reference>